<evidence type="ECO:0000313" key="2">
    <source>
        <dbReference type="EMBL" id="ETV75923.1"/>
    </source>
</evidence>
<dbReference type="VEuPathDB" id="FungiDB:H257_09884"/>
<reference evidence="2" key="1">
    <citation type="submission" date="2013-12" db="EMBL/GenBank/DDBJ databases">
        <title>The Genome Sequence of Aphanomyces astaci APO3.</title>
        <authorList>
            <consortium name="The Broad Institute Genomics Platform"/>
            <person name="Russ C."/>
            <person name="Tyler B."/>
            <person name="van West P."/>
            <person name="Dieguez-Uribeondo J."/>
            <person name="Young S.K."/>
            <person name="Zeng Q."/>
            <person name="Gargeya S."/>
            <person name="Fitzgerald M."/>
            <person name="Abouelleil A."/>
            <person name="Alvarado L."/>
            <person name="Chapman S.B."/>
            <person name="Gainer-Dewar J."/>
            <person name="Goldberg J."/>
            <person name="Griggs A."/>
            <person name="Gujja S."/>
            <person name="Hansen M."/>
            <person name="Howarth C."/>
            <person name="Imamovic A."/>
            <person name="Ireland A."/>
            <person name="Larimer J."/>
            <person name="McCowan C."/>
            <person name="Murphy C."/>
            <person name="Pearson M."/>
            <person name="Poon T.W."/>
            <person name="Priest M."/>
            <person name="Roberts A."/>
            <person name="Saif S."/>
            <person name="Shea T."/>
            <person name="Sykes S."/>
            <person name="Wortman J."/>
            <person name="Nusbaum C."/>
            <person name="Birren B."/>
        </authorList>
    </citation>
    <scope>NUCLEOTIDE SEQUENCE [LARGE SCALE GENOMIC DNA]</scope>
    <source>
        <strain evidence="2">APO3</strain>
    </source>
</reference>
<dbReference type="EMBL" id="KI913138">
    <property type="protein sequence ID" value="ETV75923.1"/>
    <property type="molecule type" value="Genomic_DNA"/>
</dbReference>
<protein>
    <submittedName>
        <fullName evidence="2">Uncharacterized protein</fullName>
    </submittedName>
</protein>
<sequence length="159" mass="17191">MVKPPARGTYGTLTSNKCAKVCPKPKYSPDDIRILVRDVPMDQRSTTRDISAAIGLSMGVPGSRRDPSAADVEEQAHYPEGDDHHDHGVLFDGKVGVWPFVESVPAVRNSRNRPTGTMATSLVNVNATVYRDYVINKVIPAIKASDAECVLPCVPSFVG</sequence>
<organism evidence="2">
    <name type="scientific">Aphanomyces astaci</name>
    <name type="common">Crayfish plague agent</name>
    <dbReference type="NCBI Taxonomy" id="112090"/>
    <lineage>
        <taxon>Eukaryota</taxon>
        <taxon>Sar</taxon>
        <taxon>Stramenopiles</taxon>
        <taxon>Oomycota</taxon>
        <taxon>Saprolegniomycetes</taxon>
        <taxon>Saprolegniales</taxon>
        <taxon>Verrucalvaceae</taxon>
        <taxon>Aphanomyces</taxon>
    </lineage>
</organism>
<dbReference type="AlphaFoldDB" id="W4GAE1"/>
<dbReference type="PANTHER" id="PTHR47169">
    <property type="entry name" value="OS01G0541250 PROTEIN"/>
    <property type="match status" value="1"/>
</dbReference>
<feature type="compositionally biased region" description="Basic and acidic residues" evidence="1">
    <location>
        <begin position="63"/>
        <end position="85"/>
    </location>
</feature>
<name>W4GAE1_APHAT</name>
<accession>W4GAE1</accession>
<feature type="region of interest" description="Disordered" evidence="1">
    <location>
        <begin position="57"/>
        <end position="85"/>
    </location>
</feature>
<evidence type="ECO:0000256" key="1">
    <source>
        <dbReference type="SAM" id="MobiDB-lite"/>
    </source>
</evidence>
<dbReference type="GeneID" id="20811880"/>
<dbReference type="RefSeq" id="XP_009834565.1">
    <property type="nucleotide sequence ID" value="XM_009836263.1"/>
</dbReference>
<gene>
    <name evidence="2" type="ORF">H257_09884</name>
</gene>
<dbReference type="PANTHER" id="PTHR47169:SF2">
    <property type="entry name" value="OS01G0541250 PROTEIN"/>
    <property type="match status" value="1"/>
</dbReference>
<proteinExistence type="predicted"/>